<dbReference type="SUPFAM" id="SSF56601">
    <property type="entry name" value="beta-lactamase/transpeptidase-like"/>
    <property type="match status" value="1"/>
</dbReference>
<dbReference type="GO" id="GO:0071555">
    <property type="term" value="P:cell wall organization"/>
    <property type="evidence" value="ECO:0007669"/>
    <property type="project" value="UniProtKB-KW"/>
</dbReference>
<evidence type="ECO:0000256" key="2">
    <source>
        <dbReference type="ARBA" id="ARBA00007090"/>
    </source>
</evidence>
<dbReference type="Gene3D" id="3.40.710.10">
    <property type="entry name" value="DD-peptidase/beta-lactamase superfamily"/>
    <property type="match status" value="1"/>
</dbReference>
<feature type="domain" description="Glycosyl transferase family 51" evidence="20">
    <location>
        <begin position="78"/>
        <end position="261"/>
    </location>
</feature>
<sequence>MKSAPIKKKKHLKTRNRVRWRILLISLALFTGIIALGTGMFMGYVLTLVKDEPLRSREDIIQEMDQWSQTSIAFFDDGKAIGPMRSEADRKQVQLEEISPYLIQGLIATEDRNFFHHHGVSPRSIFRAVYQYIRHRHIVTGGSTITQQLVKNTILHNREKTMDRKIREVLIALRVERLFSKREILTYYVNSLYFGKGHHRKNLLGIQAASRELFQVDALRLNLAQSAYLAGMIQRPNAYSPLDSESFQAGKRRMKTVLKRMLDNGYISKAQMDEALAFPLAPVRTAGRGNPYQRYPFMMSAVEEEGAKKLMQAEGLDNRKLIQQGVYRSTLEQYRKKLLTGGYTIETTLNRELGDALNKVVAQDRYFAKPITYRTKTHQGSKIIQHAREEVGAVLMDTRTGSILAFIGGRDFNREQTNHAFQARRQPGSTIKPLLDYGPAIDLKLFHPGSILVDEPIQAQGNEQKVYHNYHKRYQGPVTLRQALRWSLNIPAIQVFREIGPKTGFQYLKKMNFPIHRQDGEASAIGGFTRGFTVREMTAGYAMLANRGLYQEPVLIKTITDSSGRVVYRHPFTPRRILSSQAAYLTTDLLRDVMTQGTGRRVRSRIKGYDIAGKTGTTQNKQDVWFIGYTPRVALGVWVGYDFNHPLPNDKRAKDIWTRLFRQAIQTKPDISPPQESFTQPEALESVEICTVSGKKATELCRQAGEAQKEHLPPEMIPADYCDLHREMSVVFDGYKEVSAGPWIPEDMMKKKIGILPPKDDTTFEHYQGTILPQESDRRISLGPLAPPRVRVSPHPKGVSISWSHTEQPGVAGYRLYRGNIRIASFPLGEKLVFNGPPGDYSIRTVDVSGEESSGEPALLFHPSPEE</sequence>
<accession>A0A7D3XNY4</accession>
<feature type="domain" description="Penicillin-binding protein transpeptidase" evidence="19">
    <location>
        <begin position="392"/>
        <end position="632"/>
    </location>
</feature>
<keyword evidence="18" id="KW-1133">Transmembrane helix</keyword>
<dbReference type="GO" id="GO:0008360">
    <property type="term" value="P:regulation of cell shape"/>
    <property type="evidence" value="ECO:0007669"/>
    <property type="project" value="UniProtKB-KW"/>
</dbReference>
<dbReference type="InterPro" id="IPR001264">
    <property type="entry name" value="Glyco_trans_51"/>
</dbReference>
<evidence type="ECO:0000256" key="1">
    <source>
        <dbReference type="ARBA" id="ARBA00004236"/>
    </source>
</evidence>
<evidence type="ECO:0000256" key="8">
    <source>
        <dbReference type="ARBA" id="ARBA00022679"/>
    </source>
</evidence>
<evidence type="ECO:0000313" key="22">
    <source>
        <dbReference type="Proteomes" id="UP000503088"/>
    </source>
</evidence>
<evidence type="ECO:0000256" key="10">
    <source>
        <dbReference type="ARBA" id="ARBA00022960"/>
    </source>
</evidence>
<comment type="similarity">
    <text evidence="2">In the C-terminal section; belongs to the transpeptidase family.</text>
</comment>
<keyword evidence="7" id="KW-0328">Glycosyltransferase</keyword>
<dbReference type="InterPro" id="IPR050396">
    <property type="entry name" value="Glycosyltr_51/Transpeptidase"/>
</dbReference>
<keyword evidence="9" id="KW-0378">Hydrolase</keyword>
<dbReference type="GO" id="GO:0009252">
    <property type="term" value="P:peptidoglycan biosynthetic process"/>
    <property type="evidence" value="ECO:0007669"/>
    <property type="project" value="UniProtKB-KW"/>
</dbReference>
<evidence type="ECO:0000256" key="5">
    <source>
        <dbReference type="ARBA" id="ARBA00022645"/>
    </source>
</evidence>
<dbReference type="InterPro" id="IPR023346">
    <property type="entry name" value="Lysozyme-like_dom_sf"/>
</dbReference>
<evidence type="ECO:0000259" key="19">
    <source>
        <dbReference type="Pfam" id="PF00905"/>
    </source>
</evidence>
<evidence type="ECO:0000256" key="14">
    <source>
        <dbReference type="ARBA" id="ARBA00023316"/>
    </source>
</evidence>
<keyword evidence="13" id="KW-0511">Multifunctional enzyme</keyword>
<keyword evidence="5" id="KW-0121">Carboxypeptidase</keyword>
<evidence type="ECO:0000256" key="18">
    <source>
        <dbReference type="SAM" id="Phobius"/>
    </source>
</evidence>
<evidence type="ECO:0000313" key="21">
    <source>
        <dbReference type="EMBL" id="QKG85229.1"/>
    </source>
</evidence>
<dbReference type="InterPro" id="IPR036950">
    <property type="entry name" value="PBP_transglycosylase"/>
</dbReference>
<evidence type="ECO:0000256" key="11">
    <source>
        <dbReference type="ARBA" id="ARBA00022984"/>
    </source>
</evidence>
<evidence type="ECO:0000256" key="9">
    <source>
        <dbReference type="ARBA" id="ARBA00022801"/>
    </source>
</evidence>
<comment type="similarity">
    <text evidence="3">In the N-terminal section; belongs to the glycosyltransferase 51 family.</text>
</comment>
<dbReference type="GO" id="GO:0006508">
    <property type="term" value="P:proteolysis"/>
    <property type="evidence" value="ECO:0007669"/>
    <property type="project" value="UniProtKB-KW"/>
</dbReference>
<keyword evidence="12 18" id="KW-0472">Membrane</keyword>
<dbReference type="Gene3D" id="1.10.3810.10">
    <property type="entry name" value="Biosynthetic peptidoglycan transglycosylase-like"/>
    <property type="match status" value="1"/>
</dbReference>
<dbReference type="Pfam" id="PF00912">
    <property type="entry name" value="Transgly"/>
    <property type="match status" value="1"/>
</dbReference>
<dbReference type="Pfam" id="PF00905">
    <property type="entry name" value="Transpeptidase"/>
    <property type="match status" value="1"/>
</dbReference>
<dbReference type="GO" id="GO:0005886">
    <property type="term" value="C:plasma membrane"/>
    <property type="evidence" value="ECO:0007669"/>
    <property type="project" value="UniProtKB-SubCell"/>
</dbReference>
<feature type="transmembrane region" description="Helical" evidence="18">
    <location>
        <begin position="21"/>
        <end position="46"/>
    </location>
</feature>
<gene>
    <name evidence="21" type="ORF">GXN76_12595</name>
</gene>
<evidence type="ECO:0000256" key="4">
    <source>
        <dbReference type="ARBA" id="ARBA00022475"/>
    </source>
</evidence>
<evidence type="ECO:0000256" key="15">
    <source>
        <dbReference type="ARBA" id="ARBA00034000"/>
    </source>
</evidence>
<comment type="catalytic activity">
    <reaction evidence="16">
        <text>[GlcNAc-(1-&gt;4)-Mur2Ac(oyl-L-Ala-gamma-D-Glu-L-Lys-D-Ala-D-Ala)](n)-di-trans,octa-cis-undecaprenyl diphosphate + beta-D-GlcNAc-(1-&gt;4)-Mur2Ac(oyl-L-Ala-gamma-D-Glu-L-Lys-D-Ala-D-Ala)-di-trans,octa-cis-undecaprenyl diphosphate = [GlcNAc-(1-&gt;4)-Mur2Ac(oyl-L-Ala-gamma-D-Glu-L-Lys-D-Ala-D-Ala)](n+1)-di-trans,octa-cis-undecaprenyl diphosphate + di-trans,octa-cis-undecaprenyl diphosphate + H(+)</text>
        <dbReference type="Rhea" id="RHEA:23708"/>
        <dbReference type="Rhea" id="RHEA-COMP:9602"/>
        <dbReference type="Rhea" id="RHEA-COMP:9603"/>
        <dbReference type="ChEBI" id="CHEBI:15378"/>
        <dbReference type="ChEBI" id="CHEBI:58405"/>
        <dbReference type="ChEBI" id="CHEBI:60033"/>
        <dbReference type="ChEBI" id="CHEBI:78435"/>
        <dbReference type="EC" id="2.4.99.28"/>
    </reaction>
</comment>
<reference evidence="21 22" key="1">
    <citation type="submission" date="2020-01" db="EMBL/GenBank/DDBJ databases">
        <authorList>
            <person name="Gulvik C.A."/>
            <person name="Batra D.G."/>
        </authorList>
    </citation>
    <scope>NUCLEOTIDE SEQUENCE [LARGE SCALE GENOMIC DNA]</scope>
    <source>
        <strain evidence="21 22">W9323</strain>
    </source>
</reference>
<organism evidence="21 22">
    <name type="scientific">Kroppenstedtia pulmonis</name>
    <dbReference type="NCBI Taxonomy" id="1380685"/>
    <lineage>
        <taxon>Bacteria</taxon>
        <taxon>Bacillati</taxon>
        <taxon>Bacillota</taxon>
        <taxon>Bacilli</taxon>
        <taxon>Bacillales</taxon>
        <taxon>Thermoactinomycetaceae</taxon>
        <taxon>Kroppenstedtia</taxon>
    </lineage>
</organism>
<keyword evidence="18" id="KW-0812">Transmembrane</keyword>
<keyword evidence="4" id="KW-1003">Cell membrane</keyword>
<dbReference type="RefSeq" id="WP_173223687.1">
    <property type="nucleotide sequence ID" value="NZ_CP048104.1"/>
</dbReference>
<dbReference type="KEGG" id="kpul:GXN76_12595"/>
<dbReference type="GO" id="GO:0030288">
    <property type="term" value="C:outer membrane-bounded periplasmic space"/>
    <property type="evidence" value="ECO:0007669"/>
    <property type="project" value="TreeGrafter"/>
</dbReference>
<keyword evidence="6" id="KW-0645">Protease</keyword>
<evidence type="ECO:0000256" key="17">
    <source>
        <dbReference type="SAM" id="MobiDB-lite"/>
    </source>
</evidence>
<name>A0A7D3XNY4_9BACL</name>
<dbReference type="PANTHER" id="PTHR32282:SF11">
    <property type="entry name" value="PENICILLIN-BINDING PROTEIN 1B"/>
    <property type="match status" value="1"/>
</dbReference>
<dbReference type="FunFam" id="1.10.3810.10:FF:000001">
    <property type="entry name" value="Penicillin-binding protein 1A"/>
    <property type="match status" value="1"/>
</dbReference>
<comment type="subcellular location">
    <subcellularLocation>
        <location evidence="1">Cell membrane</location>
    </subcellularLocation>
</comment>
<keyword evidence="22" id="KW-1185">Reference proteome</keyword>
<keyword evidence="10" id="KW-0133">Cell shape</keyword>
<feature type="region of interest" description="Disordered" evidence="17">
    <location>
        <begin position="785"/>
        <end position="804"/>
    </location>
</feature>
<dbReference type="GO" id="GO:0008658">
    <property type="term" value="F:penicillin binding"/>
    <property type="evidence" value="ECO:0007669"/>
    <property type="project" value="InterPro"/>
</dbReference>
<keyword evidence="11" id="KW-0573">Peptidoglycan synthesis</keyword>
<protein>
    <submittedName>
        <fullName evidence="21">Uncharacterized protein</fullName>
    </submittedName>
</protein>
<dbReference type="InterPro" id="IPR001460">
    <property type="entry name" value="PCN-bd_Tpept"/>
</dbReference>
<dbReference type="Proteomes" id="UP000503088">
    <property type="component" value="Chromosome"/>
</dbReference>
<dbReference type="EMBL" id="CP048104">
    <property type="protein sequence ID" value="QKG85229.1"/>
    <property type="molecule type" value="Genomic_DNA"/>
</dbReference>
<evidence type="ECO:0000259" key="20">
    <source>
        <dbReference type="Pfam" id="PF00912"/>
    </source>
</evidence>
<evidence type="ECO:0000256" key="6">
    <source>
        <dbReference type="ARBA" id="ARBA00022670"/>
    </source>
</evidence>
<evidence type="ECO:0000256" key="3">
    <source>
        <dbReference type="ARBA" id="ARBA00007739"/>
    </source>
</evidence>
<evidence type="ECO:0000256" key="7">
    <source>
        <dbReference type="ARBA" id="ARBA00022676"/>
    </source>
</evidence>
<dbReference type="GO" id="GO:0009002">
    <property type="term" value="F:serine-type D-Ala-D-Ala carboxypeptidase activity"/>
    <property type="evidence" value="ECO:0007669"/>
    <property type="project" value="UniProtKB-EC"/>
</dbReference>
<dbReference type="AlphaFoldDB" id="A0A7D3XNY4"/>
<dbReference type="SUPFAM" id="SSF53955">
    <property type="entry name" value="Lysozyme-like"/>
    <property type="match status" value="1"/>
</dbReference>
<keyword evidence="8" id="KW-0808">Transferase</keyword>
<evidence type="ECO:0000256" key="13">
    <source>
        <dbReference type="ARBA" id="ARBA00023268"/>
    </source>
</evidence>
<comment type="catalytic activity">
    <reaction evidence="15">
        <text>Preferential cleavage: (Ac)2-L-Lys-D-Ala-|-D-Ala. Also transpeptidation of peptidyl-alanyl moieties that are N-acyl substituents of D-alanine.</text>
        <dbReference type="EC" id="3.4.16.4"/>
    </reaction>
</comment>
<dbReference type="GO" id="GO:0008955">
    <property type="term" value="F:peptidoglycan glycosyltransferase activity"/>
    <property type="evidence" value="ECO:0007669"/>
    <property type="project" value="UniProtKB-EC"/>
</dbReference>
<evidence type="ECO:0000256" key="16">
    <source>
        <dbReference type="ARBA" id="ARBA00049902"/>
    </source>
</evidence>
<evidence type="ECO:0000256" key="12">
    <source>
        <dbReference type="ARBA" id="ARBA00023136"/>
    </source>
</evidence>
<dbReference type="PANTHER" id="PTHR32282">
    <property type="entry name" value="BINDING PROTEIN TRANSPEPTIDASE, PUTATIVE-RELATED"/>
    <property type="match status" value="1"/>
</dbReference>
<dbReference type="InterPro" id="IPR012338">
    <property type="entry name" value="Beta-lactam/transpept-like"/>
</dbReference>
<keyword evidence="14" id="KW-0961">Cell wall biogenesis/degradation</keyword>
<proteinExistence type="inferred from homology"/>